<protein>
    <recommendedName>
        <fullName evidence="10">Cytochrome b561 domain-containing protein</fullName>
    </recommendedName>
</protein>
<dbReference type="STRING" id="1182543.W9WYK0"/>
<feature type="compositionally biased region" description="Basic and acidic residues" evidence="7">
    <location>
        <begin position="543"/>
        <end position="572"/>
    </location>
</feature>
<keyword evidence="6 8" id="KW-0472">Membrane</keyword>
<organism evidence="11 12">
    <name type="scientific">Cladophialophora psammophila CBS 110553</name>
    <dbReference type="NCBI Taxonomy" id="1182543"/>
    <lineage>
        <taxon>Eukaryota</taxon>
        <taxon>Fungi</taxon>
        <taxon>Dikarya</taxon>
        <taxon>Ascomycota</taxon>
        <taxon>Pezizomycotina</taxon>
        <taxon>Eurotiomycetes</taxon>
        <taxon>Chaetothyriomycetidae</taxon>
        <taxon>Chaetothyriales</taxon>
        <taxon>Herpotrichiellaceae</taxon>
        <taxon>Cladophialophora</taxon>
    </lineage>
</organism>
<dbReference type="SMART" id="SM00665">
    <property type="entry name" value="B561"/>
    <property type="match status" value="1"/>
</dbReference>
<dbReference type="InterPro" id="IPR006593">
    <property type="entry name" value="Cyt_b561/ferric_Rdtase_TM"/>
</dbReference>
<evidence type="ECO:0000256" key="8">
    <source>
        <dbReference type="SAM" id="Phobius"/>
    </source>
</evidence>
<feature type="domain" description="Cytochrome b561" evidence="10">
    <location>
        <begin position="302"/>
        <end position="503"/>
    </location>
</feature>
<evidence type="ECO:0000256" key="6">
    <source>
        <dbReference type="ARBA" id="ARBA00023136"/>
    </source>
</evidence>
<feature type="region of interest" description="Disordered" evidence="7">
    <location>
        <begin position="267"/>
        <end position="330"/>
    </location>
</feature>
<name>W9WYK0_9EURO</name>
<evidence type="ECO:0000256" key="2">
    <source>
        <dbReference type="ARBA" id="ARBA00022448"/>
    </source>
</evidence>
<evidence type="ECO:0000313" key="12">
    <source>
        <dbReference type="Proteomes" id="UP000019471"/>
    </source>
</evidence>
<feature type="chain" id="PRO_5004934565" description="Cytochrome b561 domain-containing protein" evidence="9">
    <location>
        <begin position="24"/>
        <end position="572"/>
    </location>
</feature>
<keyword evidence="4" id="KW-0249">Electron transport</keyword>
<evidence type="ECO:0000256" key="7">
    <source>
        <dbReference type="SAM" id="MobiDB-lite"/>
    </source>
</evidence>
<dbReference type="Gene3D" id="1.20.120.1770">
    <property type="match status" value="1"/>
</dbReference>
<keyword evidence="5 8" id="KW-1133">Transmembrane helix</keyword>
<feature type="transmembrane region" description="Helical" evidence="8">
    <location>
        <begin position="378"/>
        <end position="400"/>
    </location>
</feature>
<evidence type="ECO:0000313" key="11">
    <source>
        <dbReference type="EMBL" id="EXJ73023.1"/>
    </source>
</evidence>
<dbReference type="RefSeq" id="XP_007742970.1">
    <property type="nucleotide sequence ID" value="XM_007744780.1"/>
</dbReference>
<dbReference type="PANTHER" id="PTHR47797">
    <property type="entry name" value="DEHYDROGENASE, PUTATIVE (AFU_ORTHOLOGUE AFUA_8G05805)-RELATED"/>
    <property type="match status" value="1"/>
</dbReference>
<comment type="subcellular location">
    <subcellularLocation>
        <location evidence="1">Membrane</location>
    </subcellularLocation>
</comment>
<feature type="region of interest" description="Disordered" evidence="7">
    <location>
        <begin position="527"/>
        <end position="572"/>
    </location>
</feature>
<dbReference type="EMBL" id="AMGX01000005">
    <property type="protein sequence ID" value="EXJ73023.1"/>
    <property type="molecule type" value="Genomic_DNA"/>
</dbReference>
<keyword evidence="9" id="KW-0732">Signal</keyword>
<comment type="caution">
    <text evidence="11">The sequence shown here is derived from an EMBL/GenBank/DDBJ whole genome shotgun (WGS) entry which is preliminary data.</text>
</comment>
<keyword evidence="12" id="KW-1185">Reference proteome</keyword>
<feature type="transmembrane region" description="Helical" evidence="8">
    <location>
        <begin position="412"/>
        <end position="429"/>
    </location>
</feature>
<accession>W9WYK0</accession>
<dbReference type="CDD" id="cd08760">
    <property type="entry name" value="Cyt_b561_FRRS1_like"/>
    <property type="match status" value="1"/>
</dbReference>
<feature type="compositionally biased region" description="Basic and acidic residues" evidence="7">
    <location>
        <begin position="285"/>
        <end position="298"/>
    </location>
</feature>
<dbReference type="Gene3D" id="2.60.40.1210">
    <property type="entry name" value="Cellobiose dehydrogenase, cytochrome domain"/>
    <property type="match status" value="1"/>
</dbReference>
<dbReference type="GeneID" id="19188897"/>
<feature type="transmembrane region" description="Helical" evidence="8">
    <location>
        <begin position="475"/>
        <end position="496"/>
    </location>
</feature>
<dbReference type="PANTHER" id="PTHR47797:SF3">
    <property type="entry name" value="CYTOCHROME B561 DOMAIN-CONTAINING PROTEIN"/>
    <property type="match status" value="1"/>
</dbReference>
<feature type="compositionally biased region" description="Acidic residues" evidence="7">
    <location>
        <begin position="527"/>
        <end position="542"/>
    </location>
</feature>
<evidence type="ECO:0000256" key="5">
    <source>
        <dbReference type="ARBA" id="ARBA00022989"/>
    </source>
</evidence>
<proteinExistence type="predicted"/>
<feature type="transmembrane region" description="Helical" evidence="8">
    <location>
        <begin position="342"/>
        <end position="366"/>
    </location>
</feature>
<dbReference type="Pfam" id="PF03188">
    <property type="entry name" value="Cytochrom_B561"/>
    <property type="match status" value="1"/>
</dbReference>
<evidence type="ECO:0000259" key="10">
    <source>
        <dbReference type="PROSITE" id="PS50939"/>
    </source>
</evidence>
<evidence type="ECO:0000256" key="9">
    <source>
        <dbReference type="SAM" id="SignalP"/>
    </source>
</evidence>
<dbReference type="AlphaFoldDB" id="W9WYK0"/>
<keyword evidence="3 8" id="KW-0812">Transmembrane</keyword>
<dbReference type="PROSITE" id="PS50939">
    <property type="entry name" value="CYTOCHROME_B561"/>
    <property type="match status" value="1"/>
</dbReference>
<evidence type="ECO:0000256" key="3">
    <source>
        <dbReference type="ARBA" id="ARBA00022692"/>
    </source>
</evidence>
<feature type="transmembrane region" description="Helical" evidence="8">
    <location>
        <begin position="450"/>
        <end position="469"/>
    </location>
</feature>
<sequence>MHGTFLSLPATLAILLLSTLTIAYRPLQFVKHTGQSGRADQAFSMVNYFNETTQQSDLYIRMWMFRYKSSNKGWASLGLGPQMKGALMFIIYGDPNSEDKSMTLTVRTVDGHHPPRPMDEMKDFYSGYVPEVDVMTTHFEDYTGDWYSEQLQAKPSHLGIADFIVRGYDKWAAPELAVKNDTTNQAMIWSSNFRQDFEGDFSVERAIDMHQFGLGFGFLWVDLLNARSDVGFFGDINELNDHTGISETAEPKAPTEEELKKGDEIIAAQSGGGSTSEVESGSGEGDSKEAVPEEPVDKEADESTPAPTAASPDSDTSAPGADDGSNVEQPVKSVKQWNIRSMMWHLHGFLMTMPFLIGYPLAIYLLRSPRTSAAGTAFNYHWTVNSLSSISVSIGALIGFTNSRSISITHQYVGILIVCALAVQVVLGWRHHVIFISTGGRKTWMSTVHVILGRVVLPVGIINVVSGLMLRHYGWPAISLCVALAVVEAIVLTLVVGQARKRRPGALQKGPSAPTADEAEEYFQLAGDDDDDEFSDDDDHDEETGRMNAKERAKKEAEREEQRKKLAKLDRI</sequence>
<keyword evidence="2" id="KW-0813">Transport</keyword>
<dbReference type="eggNOG" id="ENOG502SQWM">
    <property type="taxonomic scope" value="Eukaryota"/>
</dbReference>
<dbReference type="GO" id="GO:0016020">
    <property type="term" value="C:membrane"/>
    <property type="evidence" value="ECO:0007669"/>
    <property type="project" value="UniProtKB-SubCell"/>
</dbReference>
<feature type="signal peptide" evidence="9">
    <location>
        <begin position="1"/>
        <end position="23"/>
    </location>
</feature>
<dbReference type="Proteomes" id="UP000019471">
    <property type="component" value="Unassembled WGS sequence"/>
</dbReference>
<dbReference type="OrthoDB" id="19261at2759"/>
<reference evidence="11 12" key="1">
    <citation type="submission" date="2013-03" db="EMBL/GenBank/DDBJ databases">
        <title>The Genome Sequence of Cladophialophora psammophila CBS 110553.</title>
        <authorList>
            <consortium name="The Broad Institute Genomics Platform"/>
            <person name="Cuomo C."/>
            <person name="de Hoog S."/>
            <person name="Gorbushina A."/>
            <person name="Walker B."/>
            <person name="Young S.K."/>
            <person name="Zeng Q."/>
            <person name="Gargeya S."/>
            <person name="Fitzgerald M."/>
            <person name="Haas B."/>
            <person name="Abouelleil A."/>
            <person name="Allen A.W."/>
            <person name="Alvarado L."/>
            <person name="Arachchi H.M."/>
            <person name="Berlin A.M."/>
            <person name="Chapman S.B."/>
            <person name="Gainer-Dewar J."/>
            <person name="Goldberg J."/>
            <person name="Griggs A."/>
            <person name="Gujja S."/>
            <person name="Hansen M."/>
            <person name="Howarth C."/>
            <person name="Imamovic A."/>
            <person name="Ireland A."/>
            <person name="Larimer J."/>
            <person name="McCowan C."/>
            <person name="Murphy C."/>
            <person name="Pearson M."/>
            <person name="Poon T.W."/>
            <person name="Priest M."/>
            <person name="Roberts A."/>
            <person name="Saif S."/>
            <person name="Shea T."/>
            <person name="Sisk P."/>
            <person name="Sykes S."/>
            <person name="Wortman J."/>
            <person name="Nusbaum C."/>
            <person name="Birren B."/>
        </authorList>
    </citation>
    <scope>NUCLEOTIDE SEQUENCE [LARGE SCALE GENOMIC DNA]</scope>
    <source>
        <strain evidence="11 12">CBS 110553</strain>
    </source>
</reference>
<dbReference type="SUPFAM" id="SSF49344">
    <property type="entry name" value="CBD9-like"/>
    <property type="match status" value="1"/>
</dbReference>
<evidence type="ECO:0000256" key="1">
    <source>
        <dbReference type="ARBA" id="ARBA00004370"/>
    </source>
</evidence>
<gene>
    <name evidence="11" type="ORF">A1O5_04172</name>
</gene>
<dbReference type="HOGENOM" id="CLU_031471_3_0_1"/>
<evidence type="ECO:0000256" key="4">
    <source>
        <dbReference type="ARBA" id="ARBA00022982"/>
    </source>
</evidence>